<accession>A0ABU8BTV0</accession>
<proteinExistence type="predicted"/>
<name>A0ABU8BTV0_9RHOB</name>
<gene>
    <name evidence="2" type="ORF">V6590_08175</name>
</gene>
<evidence type="ECO:0000256" key="1">
    <source>
        <dbReference type="SAM" id="SignalP"/>
    </source>
</evidence>
<organism evidence="2 3">
    <name type="scientific">Gemmobacter denitrificans</name>
    <dbReference type="NCBI Taxonomy" id="3123040"/>
    <lineage>
        <taxon>Bacteria</taxon>
        <taxon>Pseudomonadati</taxon>
        <taxon>Pseudomonadota</taxon>
        <taxon>Alphaproteobacteria</taxon>
        <taxon>Rhodobacterales</taxon>
        <taxon>Paracoccaceae</taxon>
        <taxon>Gemmobacter</taxon>
    </lineage>
</organism>
<evidence type="ECO:0000313" key="2">
    <source>
        <dbReference type="EMBL" id="MEH7828123.1"/>
    </source>
</evidence>
<evidence type="ECO:0008006" key="4">
    <source>
        <dbReference type="Google" id="ProtNLM"/>
    </source>
</evidence>
<keyword evidence="3" id="KW-1185">Reference proteome</keyword>
<evidence type="ECO:0000313" key="3">
    <source>
        <dbReference type="Proteomes" id="UP001431963"/>
    </source>
</evidence>
<dbReference type="PROSITE" id="PS51257">
    <property type="entry name" value="PROKAR_LIPOPROTEIN"/>
    <property type="match status" value="1"/>
</dbReference>
<keyword evidence="1" id="KW-0732">Signal</keyword>
<reference evidence="2" key="1">
    <citation type="submission" date="2024-02" db="EMBL/GenBank/DDBJ databases">
        <title>Genome sequences of strain Gemmobacter sp. JM10B15.</title>
        <authorList>
            <person name="Zhang M."/>
        </authorList>
    </citation>
    <scope>NUCLEOTIDE SEQUENCE</scope>
    <source>
        <strain evidence="2">JM10B15</strain>
    </source>
</reference>
<comment type="caution">
    <text evidence="2">The sequence shown here is derived from an EMBL/GenBank/DDBJ whole genome shotgun (WGS) entry which is preliminary data.</text>
</comment>
<protein>
    <recommendedName>
        <fullName evidence="4">Lipoprotein</fullName>
    </recommendedName>
</protein>
<sequence>MRIAVTLAAAGLLLLSACGGGPIQPNVASMNVSKDGHMVSGRYNAQGFSESEIKTLAAKMCGGSITSFGLKDSDDGIGFAAKCAGQSPYGGFAGSTFYRKENGTAEGYITYSNNGNLAQEKTVIKL</sequence>
<dbReference type="RefSeq" id="WP_335421789.1">
    <property type="nucleotide sequence ID" value="NZ_JBALHR010000004.1"/>
</dbReference>
<feature type="signal peptide" evidence="1">
    <location>
        <begin position="1"/>
        <end position="19"/>
    </location>
</feature>
<dbReference type="EMBL" id="JBALHR010000004">
    <property type="protein sequence ID" value="MEH7828123.1"/>
    <property type="molecule type" value="Genomic_DNA"/>
</dbReference>
<feature type="chain" id="PRO_5047535380" description="Lipoprotein" evidence="1">
    <location>
        <begin position="20"/>
        <end position="126"/>
    </location>
</feature>
<dbReference type="Proteomes" id="UP001431963">
    <property type="component" value="Unassembled WGS sequence"/>
</dbReference>